<gene>
    <name evidence="3" type="ORF">GIY30_15115</name>
</gene>
<dbReference type="SMART" id="SM00014">
    <property type="entry name" value="acidPPc"/>
    <property type="match status" value="1"/>
</dbReference>
<protein>
    <submittedName>
        <fullName evidence="3">Phosphatase PAP2 family protein</fullName>
    </submittedName>
</protein>
<dbReference type="CDD" id="cd03392">
    <property type="entry name" value="PAP2_like_2"/>
    <property type="match status" value="1"/>
</dbReference>
<dbReference type="InterPro" id="IPR036938">
    <property type="entry name" value="PAP2/HPO_sf"/>
</dbReference>
<accession>A0A6L7GS20</accession>
<dbReference type="SUPFAM" id="SSF48317">
    <property type="entry name" value="Acid phosphatase/Vanadium-dependent haloperoxidase"/>
    <property type="match status" value="1"/>
</dbReference>
<keyword evidence="1" id="KW-1133">Transmembrane helix</keyword>
<dbReference type="InterPro" id="IPR000326">
    <property type="entry name" value="PAP2/HPO"/>
</dbReference>
<dbReference type="Proteomes" id="UP000475545">
    <property type="component" value="Unassembled WGS sequence"/>
</dbReference>
<feature type="transmembrane region" description="Helical" evidence="1">
    <location>
        <begin position="26"/>
        <end position="52"/>
    </location>
</feature>
<sequence length="197" mass="20906">MYAANPVDDAVTDAAVDLRVPVLTDLAFVVTAIGNTVVLALVVTIAAAGLALRGQRDEAILVAAGSIGGYVLMVGIKQLVARSRPPLPDRLFAIDTYSFPSGHAMISMVVFGLLAVAAHRSSSWVRAHPLVLLLAPAASIAIGCTRVYLGVHWASDVVAGWVLGALWVMLCAWISRRCATRLRRHGRIPPRAARPAR</sequence>
<dbReference type="EMBL" id="WMBR01000004">
    <property type="protein sequence ID" value="MXP22670.1"/>
    <property type="molecule type" value="Genomic_DNA"/>
</dbReference>
<reference evidence="3 4" key="1">
    <citation type="submission" date="2019-11" db="EMBL/GenBank/DDBJ databases">
        <title>Gordonia sp. nov., a novel actinobacterium isolated from mangrove soil in Hainan.</title>
        <authorList>
            <person name="Huang X."/>
            <person name="Xie Y."/>
            <person name="Chu X."/>
            <person name="Xiao K."/>
        </authorList>
    </citation>
    <scope>NUCLEOTIDE SEQUENCE [LARGE SCALE GENOMIC DNA]</scope>
    <source>
        <strain evidence="3 4">HNM0687</strain>
    </source>
</reference>
<keyword evidence="4" id="KW-1185">Reference proteome</keyword>
<dbReference type="Pfam" id="PF01569">
    <property type="entry name" value="PAP2"/>
    <property type="match status" value="1"/>
</dbReference>
<name>A0A6L7GS20_9ACTN</name>
<comment type="caution">
    <text evidence="3">The sequence shown here is derived from an EMBL/GenBank/DDBJ whole genome shotgun (WGS) entry which is preliminary data.</text>
</comment>
<evidence type="ECO:0000313" key="4">
    <source>
        <dbReference type="Proteomes" id="UP000475545"/>
    </source>
</evidence>
<keyword evidence="1" id="KW-0472">Membrane</keyword>
<dbReference type="AlphaFoldDB" id="A0A6L7GS20"/>
<organism evidence="3 4">
    <name type="scientific">Gordonia mangrovi</name>
    <dbReference type="NCBI Taxonomy" id="2665643"/>
    <lineage>
        <taxon>Bacteria</taxon>
        <taxon>Bacillati</taxon>
        <taxon>Actinomycetota</taxon>
        <taxon>Actinomycetes</taxon>
        <taxon>Mycobacteriales</taxon>
        <taxon>Gordoniaceae</taxon>
        <taxon>Gordonia</taxon>
    </lineage>
</organism>
<dbReference type="Gene3D" id="1.20.144.10">
    <property type="entry name" value="Phosphatidic acid phosphatase type 2/haloperoxidase"/>
    <property type="match status" value="1"/>
</dbReference>
<evidence type="ECO:0000259" key="2">
    <source>
        <dbReference type="SMART" id="SM00014"/>
    </source>
</evidence>
<keyword evidence="1" id="KW-0812">Transmembrane</keyword>
<dbReference type="PANTHER" id="PTHR14969:SF13">
    <property type="entry name" value="AT30094P"/>
    <property type="match status" value="1"/>
</dbReference>
<dbReference type="PANTHER" id="PTHR14969">
    <property type="entry name" value="SPHINGOSINE-1-PHOSPHATE PHOSPHOHYDROLASE"/>
    <property type="match status" value="1"/>
</dbReference>
<feature type="transmembrane region" description="Helical" evidence="1">
    <location>
        <begin position="59"/>
        <end position="80"/>
    </location>
</feature>
<feature type="transmembrane region" description="Helical" evidence="1">
    <location>
        <begin position="100"/>
        <end position="118"/>
    </location>
</feature>
<feature type="transmembrane region" description="Helical" evidence="1">
    <location>
        <begin position="130"/>
        <end position="151"/>
    </location>
</feature>
<feature type="domain" description="Phosphatidic acid phosphatase type 2/haloperoxidase" evidence="2">
    <location>
        <begin position="59"/>
        <end position="172"/>
    </location>
</feature>
<proteinExistence type="predicted"/>
<evidence type="ECO:0000256" key="1">
    <source>
        <dbReference type="SAM" id="Phobius"/>
    </source>
</evidence>
<feature type="transmembrane region" description="Helical" evidence="1">
    <location>
        <begin position="157"/>
        <end position="175"/>
    </location>
</feature>
<evidence type="ECO:0000313" key="3">
    <source>
        <dbReference type="EMBL" id="MXP22670.1"/>
    </source>
</evidence>